<evidence type="ECO:0000313" key="4">
    <source>
        <dbReference type="EMBL" id="KKO08533.1"/>
    </source>
</evidence>
<evidence type="ECO:0000259" key="3">
    <source>
        <dbReference type="SMART" id="SM00507"/>
    </source>
</evidence>
<organism evidence="4">
    <name type="scientific">marine sediment metagenome</name>
    <dbReference type="NCBI Taxonomy" id="412755"/>
    <lineage>
        <taxon>unclassified sequences</taxon>
        <taxon>metagenomes</taxon>
        <taxon>ecological metagenomes</taxon>
    </lineage>
</organism>
<gene>
    <name evidence="4" type="ORF">LCGC14_0044730</name>
</gene>
<evidence type="ECO:0000256" key="1">
    <source>
        <dbReference type="ARBA" id="ARBA00022679"/>
    </source>
</evidence>
<dbReference type="Pfam" id="PF07804">
    <property type="entry name" value="HipA_C"/>
    <property type="match status" value="1"/>
</dbReference>
<dbReference type="Gene3D" id="1.10.30.50">
    <property type="match status" value="1"/>
</dbReference>
<dbReference type="PANTHER" id="PTHR37419">
    <property type="entry name" value="SERINE/THREONINE-PROTEIN KINASE TOXIN HIPA"/>
    <property type="match status" value="1"/>
</dbReference>
<dbReference type="InterPro" id="IPR052028">
    <property type="entry name" value="HipA_Ser/Thr_kinase"/>
</dbReference>
<protein>
    <recommendedName>
        <fullName evidence="3">HNH nuclease domain-containing protein</fullName>
    </recommendedName>
</protein>
<feature type="domain" description="HNH nuclease" evidence="3">
    <location>
        <begin position="26"/>
        <end position="75"/>
    </location>
</feature>
<sequence length="567" mass="63660">MLKSKDAWQEYFNEVSFPLRDVSKHVSTAVFAVYDGVCIFCKERKAEHVDHIVPHSLGGPDRSDNFAASCTRCNLRKHDKLLPLPVLGIALLEARRKAEDVEQMIAELENGVQSTYKAYRSKGERAVLLHESYILHRCEDGGGVRPVARIYYKNDPRSRLGHHHQNGDFPDIRFSYGRKFLKSKMAHALSPGLPLEPEEYKNPEDFETLNLLRDMEPDHWGRSIVDYAVHLTTNRHPKMSDYLLFNETRFRPGGLFLAKTPGGEGIGYDISLADREVTFDDAVRFQTFMDAQEDFWAELPAELHHCLPAAAALGGAQPKICIDWMDELWVLKLPNERHVINMAAAEAGCLDLCEMAGIAVPDREVRSFGPRSSVLLVKRFDRVSAPGGRIRRHMISSLTLLERHEMDRGVSGYADIYLALRASGAPSVVGEDLYRRMLMNVLCGNTDDHYRNHAFFQKDDGSFTPTPVYDVTPTIQVSPSRRLFLHLGRAGCGRDATVENAVSAASSLDVERDRAIEIANELSLMVARSWKDAMRRHGASDVCIERMATSFSEAGNTIACNDPGLNM</sequence>
<keyword evidence="2" id="KW-0418">Kinase</keyword>
<name>A0A0F9W8A1_9ZZZZ</name>
<keyword evidence="1" id="KW-0808">Transferase</keyword>
<dbReference type="InterPro" id="IPR029471">
    <property type="entry name" value="HNH_5"/>
</dbReference>
<dbReference type="GO" id="GO:0005829">
    <property type="term" value="C:cytosol"/>
    <property type="evidence" value="ECO:0007669"/>
    <property type="project" value="TreeGrafter"/>
</dbReference>
<dbReference type="GO" id="GO:0004674">
    <property type="term" value="F:protein serine/threonine kinase activity"/>
    <property type="evidence" value="ECO:0007669"/>
    <property type="project" value="TreeGrafter"/>
</dbReference>
<proteinExistence type="predicted"/>
<comment type="caution">
    <text evidence="4">The sequence shown here is derived from an EMBL/GenBank/DDBJ whole genome shotgun (WGS) entry which is preliminary data.</text>
</comment>
<reference evidence="4" key="1">
    <citation type="journal article" date="2015" name="Nature">
        <title>Complex archaea that bridge the gap between prokaryotes and eukaryotes.</title>
        <authorList>
            <person name="Spang A."/>
            <person name="Saw J.H."/>
            <person name="Jorgensen S.L."/>
            <person name="Zaremba-Niedzwiedzka K."/>
            <person name="Martijn J."/>
            <person name="Lind A.E."/>
            <person name="van Eijk R."/>
            <person name="Schleper C."/>
            <person name="Guy L."/>
            <person name="Ettema T.J."/>
        </authorList>
    </citation>
    <scope>NUCLEOTIDE SEQUENCE</scope>
</reference>
<accession>A0A0F9W8A1</accession>
<dbReference type="EMBL" id="LAZR01000009">
    <property type="protein sequence ID" value="KKO08533.1"/>
    <property type="molecule type" value="Genomic_DNA"/>
</dbReference>
<dbReference type="AlphaFoldDB" id="A0A0F9W8A1"/>
<dbReference type="CDD" id="cd00085">
    <property type="entry name" value="HNHc"/>
    <property type="match status" value="1"/>
</dbReference>
<evidence type="ECO:0000256" key="2">
    <source>
        <dbReference type="ARBA" id="ARBA00022777"/>
    </source>
</evidence>
<dbReference type="InterPro" id="IPR012893">
    <property type="entry name" value="HipA-like_C"/>
</dbReference>
<dbReference type="Pfam" id="PF14279">
    <property type="entry name" value="HNH_5"/>
    <property type="match status" value="1"/>
</dbReference>
<dbReference type="PANTHER" id="PTHR37419:SF8">
    <property type="entry name" value="TOXIN YJJJ"/>
    <property type="match status" value="1"/>
</dbReference>
<dbReference type="InterPro" id="IPR003615">
    <property type="entry name" value="HNH_nuc"/>
</dbReference>
<dbReference type="SMART" id="SM00507">
    <property type="entry name" value="HNHc"/>
    <property type="match status" value="1"/>
</dbReference>